<dbReference type="Proteomes" id="UP000215335">
    <property type="component" value="Unassembled WGS sequence"/>
</dbReference>
<keyword evidence="2" id="KW-1185">Reference proteome</keyword>
<dbReference type="EMBL" id="NNAY01003238">
    <property type="protein sequence ID" value="OXU19753.1"/>
    <property type="molecule type" value="Genomic_DNA"/>
</dbReference>
<name>A0A232EN07_9HYME</name>
<protein>
    <submittedName>
        <fullName evidence="1">Uncharacterized protein</fullName>
    </submittedName>
</protein>
<organism evidence="1 2">
    <name type="scientific">Trichomalopsis sarcophagae</name>
    <dbReference type="NCBI Taxonomy" id="543379"/>
    <lineage>
        <taxon>Eukaryota</taxon>
        <taxon>Metazoa</taxon>
        <taxon>Ecdysozoa</taxon>
        <taxon>Arthropoda</taxon>
        <taxon>Hexapoda</taxon>
        <taxon>Insecta</taxon>
        <taxon>Pterygota</taxon>
        <taxon>Neoptera</taxon>
        <taxon>Endopterygota</taxon>
        <taxon>Hymenoptera</taxon>
        <taxon>Apocrita</taxon>
        <taxon>Proctotrupomorpha</taxon>
        <taxon>Chalcidoidea</taxon>
        <taxon>Pteromalidae</taxon>
        <taxon>Pteromalinae</taxon>
        <taxon>Trichomalopsis</taxon>
    </lineage>
</organism>
<accession>A0A232EN07</accession>
<evidence type="ECO:0000313" key="2">
    <source>
        <dbReference type="Proteomes" id="UP000215335"/>
    </source>
</evidence>
<proteinExistence type="predicted"/>
<dbReference type="AlphaFoldDB" id="A0A232EN07"/>
<sequence length="140" mass="16237">MQIEAQNLQDIKNDLFDVNKHRTFFLFLRQLHCRGQQYSRGGGASDCDIILLSAENRSECSDFFVSTPRERERRLQGVRVDPLWQMLIRLPRSLSSKFHNCVNRYRDFKNPGADPRSAFLRSDLLTGASRSPVHRITGLQ</sequence>
<reference evidence="1 2" key="1">
    <citation type="journal article" date="2017" name="Curr. Biol.">
        <title>The Evolution of Venom by Co-option of Single-Copy Genes.</title>
        <authorList>
            <person name="Martinson E.O."/>
            <person name="Mrinalini"/>
            <person name="Kelkar Y.D."/>
            <person name="Chang C.H."/>
            <person name="Werren J.H."/>
        </authorList>
    </citation>
    <scope>NUCLEOTIDE SEQUENCE [LARGE SCALE GENOMIC DNA]</scope>
    <source>
        <strain evidence="1 2">Alberta</strain>
        <tissue evidence="1">Whole body</tissue>
    </source>
</reference>
<comment type="caution">
    <text evidence="1">The sequence shown here is derived from an EMBL/GenBank/DDBJ whole genome shotgun (WGS) entry which is preliminary data.</text>
</comment>
<evidence type="ECO:0000313" key="1">
    <source>
        <dbReference type="EMBL" id="OXU19753.1"/>
    </source>
</evidence>
<gene>
    <name evidence="1" type="ORF">TSAR_010990</name>
</gene>